<protein>
    <submittedName>
        <fullName evidence="4">Cobalamin-binding protein</fullName>
    </submittedName>
</protein>
<dbReference type="Gene3D" id="3.40.50.280">
    <property type="entry name" value="Cobalamin-binding domain"/>
    <property type="match status" value="1"/>
</dbReference>
<evidence type="ECO:0000313" key="4">
    <source>
        <dbReference type="EMBL" id="REI41045.1"/>
    </source>
</evidence>
<dbReference type="InterPro" id="IPR036724">
    <property type="entry name" value="Cobalamin-bd_sf"/>
</dbReference>
<dbReference type="PANTHER" id="PTHR45833">
    <property type="entry name" value="METHIONINE SYNTHASE"/>
    <property type="match status" value="1"/>
</dbReference>
<dbReference type="SUPFAM" id="SSF47644">
    <property type="entry name" value="Methionine synthase domain"/>
    <property type="match status" value="1"/>
</dbReference>
<dbReference type="RefSeq" id="WP_114642403.1">
    <property type="nucleotide sequence ID" value="NZ_JAACIO010000014.1"/>
</dbReference>
<dbReference type="InterPro" id="IPR003759">
    <property type="entry name" value="Cbl-bd_cap"/>
</dbReference>
<dbReference type="InterPro" id="IPR036594">
    <property type="entry name" value="Meth_synthase_dom"/>
</dbReference>
<accession>A0ABX9KGI1</accession>
<reference evidence="4 5" key="1">
    <citation type="submission" date="2018-08" db="EMBL/GenBank/DDBJ databases">
        <title>Draft genome sequence of Psychrilyobacter sp. strain SD5 isolated from Black Sea water.</title>
        <authorList>
            <person name="Yadav S."/>
            <person name="Villanueva L."/>
            <person name="Damste J.S.S."/>
        </authorList>
    </citation>
    <scope>NUCLEOTIDE SEQUENCE [LARGE SCALE GENOMIC DNA]</scope>
    <source>
        <strain evidence="4 5">SD5</strain>
    </source>
</reference>
<dbReference type="SUPFAM" id="SSF52242">
    <property type="entry name" value="Cobalamin (vitamin B12)-binding domain"/>
    <property type="match status" value="1"/>
</dbReference>
<dbReference type="InterPro" id="IPR006158">
    <property type="entry name" value="Cobalamin-bd"/>
</dbReference>
<dbReference type="Gene3D" id="1.10.1240.10">
    <property type="entry name" value="Methionine synthase domain"/>
    <property type="match status" value="1"/>
</dbReference>
<dbReference type="Pfam" id="PF02607">
    <property type="entry name" value="B12-binding_2"/>
    <property type="match status" value="1"/>
</dbReference>
<keyword evidence="1" id="KW-0479">Metal-binding</keyword>
<feature type="domain" description="B12-binding" evidence="3">
    <location>
        <begin position="88"/>
        <end position="215"/>
    </location>
</feature>
<gene>
    <name evidence="4" type="ORF">DYH56_08395</name>
</gene>
<dbReference type="PANTHER" id="PTHR45833:SF1">
    <property type="entry name" value="METHIONINE SYNTHASE"/>
    <property type="match status" value="1"/>
</dbReference>
<dbReference type="PROSITE" id="PS51332">
    <property type="entry name" value="B12_BINDING"/>
    <property type="match status" value="1"/>
</dbReference>
<dbReference type="Pfam" id="PF02310">
    <property type="entry name" value="B12-binding"/>
    <property type="match status" value="1"/>
</dbReference>
<dbReference type="Proteomes" id="UP000263486">
    <property type="component" value="Unassembled WGS sequence"/>
</dbReference>
<evidence type="ECO:0000256" key="2">
    <source>
        <dbReference type="ARBA" id="ARBA00023285"/>
    </source>
</evidence>
<evidence type="ECO:0000313" key="5">
    <source>
        <dbReference type="Proteomes" id="UP000263486"/>
    </source>
</evidence>
<comment type="caution">
    <text evidence="4">The sequence shown here is derived from an EMBL/GenBank/DDBJ whole genome shotgun (WGS) entry which is preliminary data.</text>
</comment>
<evidence type="ECO:0000259" key="3">
    <source>
        <dbReference type="PROSITE" id="PS51332"/>
    </source>
</evidence>
<proteinExistence type="predicted"/>
<organism evidence="4 5">
    <name type="scientific">Psychrilyobacter piezotolerans</name>
    <dbReference type="NCBI Taxonomy" id="2293438"/>
    <lineage>
        <taxon>Bacteria</taxon>
        <taxon>Fusobacteriati</taxon>
        <taxon>Fusobacteriota</taxon>
        <taxon>Fusobacteriia</taxon>
        <taxon>Fusobacteriales</taxon>
        <taxon>Fusobacteriaceae</taxon>
        <taxon>Psychrilyobacter</taxon>
    </lineage>
</organism>
<dbReference type="EMBL" id="QUAJ01000013">
    <property type="protein sequence ID" value="REI41045.1"/>
    <property type="molecule type" value="Genomic_DNA"/>
</dbReference>
<dbReference type="InterPro" id="IPR050554">
    <property type="entry name" value="Met_Synthase/Corrinoid"/>
</dbReference>
<keyword evidence="2" id="KW-0170">Cobalt</keyword>
<evidence type="ECO:0000256" key="1">
    <source>
        <dbReference type="ARBA" id="ARBA00022723"/>
    </source>
</evidence>
<name>A0ABX9KGI1_9FUSO</name>
<sequence length="215" mass="24645">MDYIEIFREEFKTSLLNNDRIGIFDIYRKVKNHPIDFDFIEDIMVPAAEEIGEYWDKGEVSLSQLYMSGRICEELVISIFPDQHLLHRGTMNTAIVNFCDHHPLGKKIVCSTFKVNGIPLLDYGHGIDQETLIEKLKRDRPKFLVISVLMLPSALKIKKLKERLLKEGMDTKILVGGAPFRFDKDLWKQVGADAMGITPMDTLNIIKEWGGSCNE</sequence>
<keyword evidence="5" id="KW-1185">Reference proteome</keyword>